<dbReference type="PATRIC" id="fig|229921.5.peg.3781"/>
<dbReference type="Gene3D" id="3.40.1830.10">
    <property type="entry name" value="Thermophilic metalloprotease (M29)"/>
    <property type="match status" value="1"/>
</dbReference>
<dbReference type="PANTHER" id="PTHR34448">
    <property type="entry name" value="AMINOPEPTIDASE"/>
    <property type="match status" value="1"/>
</dbReference>
<proteinExistence type="inferred from homology"/>
<gene>
    <name evidence="10" type="ORF">ADN01_09725</name>
</gene>
<evidence type="ECO:0000256" key="8">
    <source>
        <dbReference type="ARBA" id="ARBA00022801"/>
    </source>
</evidence>
<name>A0A0P6XZB7_9CHLR</name>
<dbReference type="GO" id="GO:0004177">
    <property type="term" value="F:aminopeptidase activity"/>
    <property type="evidence" value="ECO:0007669"/>
    <property type="project" value="UniProtKB-KW"/>
</dbReference>
<comment type="caution">
    <text evidence="10">The sequence shown here is derived from an EMBL/GenBank/DDBJ whole genome shotgun (WGS) entry which is preliminary data.</text>
</comment>
<organism evidence="10 11">
    <name type="scientific">Levilinea saccharolytica</name>
    <dbReference type="NCBI Taxonomy" id="229921"/>
    <lineage>
        <taxon>Bacteria</taxon>
        <taxon>Bacillati</taxon>
        <taxon>Chloroflexota</taxon>
        <taxon>Anaerolineae</taxon>
        <taxon>Anaerolineales</taxon>
        <taxon>Anaerolineaceae</taxon>
        <taxon>Levilinea</taxon>
    </lineage>
</organism>
<dbReference type="OrthoDB" id="9803993at2"/>
<reference evidence="10 11" key="1">
    <citation type="submission" date="2015-07" db="EMBL/GenBank/DDBJ databases">
        <title>Genome sequence of Levilinea saccharolytica DSM 16555.</title>
        <authorList>
            <person name="Hemp J."/>
            <person name="Ward L.M."/>
            <person name="Pace L.A."/>
            <person name="Fischer W.W."/>
        </authorList>
    </citation>
    <scope>NUCLEOTIDE SEQUENCE [LARGE SCALE GENOMIC DNA]</scope>
    <source>
        <strain evidence="10 11">KIBI-1</strain>
    </source>
</reference>
<dbReference type="GO" id="GO:0008237">
    <property type="term" value="F:metallopeptidase activity"/>
    <property type="evidence" value="ECO:0007669"/>
    <property type="project" value="UniProtKB-KW"/>
</dbReference>
<dbReference type="AlphaFoldDB" id="A0A0P6XZB7"/>
<accession>A0A0P6XZB7</accession>
<dbReference type="GO" id="GO:0006508">
    <property type="term" value="P:proteolysis"/>
    <property type="evidence" value="ECO:0007669"/>
    <property type="project" value="UniProtKB-KW"/>
</dbReference>
<dbReference type="PANTHER" id="PTHR34448:SF1">
    <property type="entry name" value="BLL6088 PROTEIN"/>
    <property type="match status" value="1"/>
</dbReference>
<keyword evidence="8" id="KW-0378">Hydrolase</keyword>
<keyword evidence="7" id="KW-0479">Metal-binding</keyword>
<comment type="cofactor">
    <cofactor evidence="1">
        <name>Co(2+)</name>
        <dbReference type="ChEBI" id="CHEBI:48828"/>
    </cofactor>
</comment>
<comment type="cofactor">
    <cofactor evidence="2">
        <name>Mg(2+)</name>
        <dbReference type="ChEBI" id="CHEBI:18420"/>
    </cofactor>
</comment>
<keyword evidence="9" id="KW-0482">Metalloprotease</keyword>
<protein>
    <submittedName>
        <fullName evidence="10">Peptidase M29</fullName>
    </submittedName>
</protein>
<evidence type="ECO:0000256" key="6">
    <source>
        <dbReference type="ARBA" id="ARBA00022670"/>
    </source>
</evidence>
<keyword evidence="6" id="KW-0645">Protease</keyword>
<sequence length="369" mass="41482">MRDERIEKLADLMVNYSVKMKPGDKVVIRGSADAEPLLKALYVKSLQAGAFPLLMPSIPGADLLFYQHASDEQLTYIHPVMKEVISTYDVMFNVICDRNTKALSNVDPAKMVKYSQAGSEIMKIYMERAAKGELRWSLTLFPTEANAQEAEMSLEEYENFVFNACMPDMNDPVGYWTQVAARQDKIVEWLKGKKRVHVKGKETDLRLSIEGRTFINCCCKENVPDGEVFTGPVEDSMEGHVYFSYPAIYGGREVTGVRLWFEKGKVVRATAEKNEAFLLQTLDTDAGARYVGEFAIGTNDGIQKFTGEILFDEKIGGSFHMALGAGYPETGSVNESSIHWDMICDLRDGGEIWVDDELLYQNGKFVIDF</sequence>
<evidence type="ECO:0000313" key="10">
    <source>
        <dbReference type="EMBL" id="KPL81844.1"/>
    </source>
</evidence>
<dbReference type="InterPro" id="IPR052170">
    <property type="entry name" value="M29_Exopeptidase"/>
</dbReference>
<comment type="similarity">
    <text evidence="4">Belongs to the peptidase M29 family.</text>
</comment>
<dbReference type="InterPro" id="IPR000787">
    <property type="entry name" value="Peptidase_M29"/>
</dbReference>
<comment type="cofactor">
    <cofactor evidence="3">
        <name>Zn(2+)</name>
        <dbReference type="ChEBI" id="CHEBI:29105"/>
    </cofactor>
</comment>
<dbReference type="InterPro" id="IPR035097">
    <property type="entry name" value="M29_N-terminal"/>
</dbReference>
<dbReference type="EMBL" id="LGCM01000035">
    <property type="protein sequence ID" value="KPL81844.1"/>
    <property type="molecule type" value="Genomic_DNA"/>
</dbReference>
<evidence type="ECO:0000256" key="9">
    <source>
        <dbReference type="ARBA" id="ARBA00023049"/>
    </source>
</evidence>
<evidence type="ECO:0000256" key="2">
    <source>
        <dbReference type="ARBA" id="ARBA00001946"/>
    </source>
</evidence>
<dbReference type="RefSeq" id="WP_062418083.1">
    <property type="nucleotide sequence ID" value="NZ_DF967974.1"/>
</dbReference>
<evidence type="ECO:0000256" key="7">
    <source>
        <dbReference type="ARBA" id="ARBA00022723"/>
    </source>
</evidence>
<dbReference type="Pfam" id="PF02073">
    <property type="entry name" value="Peptidase_M29"/>
    <property type="match status" value="1"/>
</dbReference>
<dbReference type="STRING" id="229921.ADN01_09725"/>
<evidence type="ECO:0000256" key="4">
    <source>
        <dbReference type="ARBA" id="ARBA00008236"/>
    </source>
</evidence>
<keyword evidence="11" id="KW-1185">Reference proteome</keyword>
<keyword evidence="5" id="KW-0031">Aminopeptidase</keyword>
<dbReference type="GO" id="GO:0046872">
    <property type="term" value="F:metal ion binding"/>
    <property type="evidence" value="ECO:0007669"/>
    <property type="project" value="UniProtKB-KW"/>
</dbReference>
<dbReference type="SUPFAM" id="SSF144052">
    <property type="entry name" value="Thermophilic metalloprotease-like"/>
    <property type="match status" value="1"/>
</dbReference>
<dbReference type="Proteomes" id="UP000050501">
    <property type="component" value="Unassembled WGS sequence"/>
</dbReference>
<evidence type="ECO:0000256" key="1">
    <source>
        <dbReference type="ARBA" id="ARBA00001941"/>
    </source>
</evidence>
<evidence type="ECO:0000256" key="5">
    <source>
        <dbReference type="ARBA" id="ARBA00022438"/>
    </source>
</evidence>
<evidence type="ECO:0000313" key="11">
    <source>
        <dbReference type="Proteomes" id="UP000050501"/>
    </source>
</evidence>
<evidence type="ECO:0000256" key="3">
    <source>
        <dbReference type="ARBA" id="ARBA00001947"/>
    </source>
</evidence>